<dbReference type="PANTHER" id="PTHR10956">
    <property type="entry name" value="60S RIBOSOMAL PROTEIN L31"/>
    <property type="match status" value="1"/>
</dbReference>
<dbReference type="EMBL" id="ATMH01006839">
    <property type="protein sequence ID" value="EPY25107.1"/>
    <property type="molecule type" value="Genomic_DNA"/>
</dbReference>
<comment type="similarity">
    <text evidence="1">Belongs to the eukaryotic ribosomal protein eL31 family.</text>
</comment>
<dbReference type="EMBL" id="ATMH01008193">
    <property type="protein sequence ID" value="EPY22638.1"/>
    <property type="molecule type" value="Genomic_DNA"/>
</dbReference>
<sequence>MPSIKAVRKQKRQAMAESRKKAVESRKNRDDKRWKRVLAKMSDEKRKQYHGVGNTAKNSRVRGATRASLRPRTGRKADNVSVEATIHLAKLLKKKTFHKRAPLAIKRIKTFVAKLMKTKDNRIDSSLNTYIWHKGVKGVPGRVRVRVDRHSETPEGSKRKHFYTIISNVPVASFKGLTTKSVEQ</sequence>
<reference evidence="7" key="2">
    <citation type="submission" date="2013-03" db="EMBL/GenBank/DDBJ databases">
        <authorList>
            <person name="Motta M.C.M."/>
            <person name="Martins A.C.A."/>
            <person name="Preta C.M.C.C."/>
            <person name="Silva R."/>
            <person name="de Souza S.S."/>
            <person name="Klein C.C."/>
            <person name="de Almeida L.G.P."/>
            <person name="Cunha O.L."/>
            <person name="Colabardini A.C."/>
            <person name="Lima B.A."/>
            <person name="Machado C.R."/>
            <person name="Soares C.M.A."/>
            <person name="de Menezes C.B.A."/>
            <person name="Bartolomeu D.C."/>
            <person name="Grisard E.C."/>
            <person name="Fantinatti-Garboggini F."/>
            <person name="Rodrigues-Luiz G.F."/>
            <person name="Wagner G."/>
            <person name="Goldman G.H."/>
            <person name="Fietto J.L.R."/>
            <person name="Ciapina L.P."/>
            <person name="Brocchi M."/>
            <person name="Elias M.C."/>
            <person name="Goldman M.H.S."/>
            <person name="Sagot M.-F."/>
            <person name="Pereira M."/>
            <person name="Stoco P.H."/>
            <person name="Teixeira S.M.R."/>
            <person name="de Mendonca-Neto R.P."/>
            <person name="Maciel T.E.F."/>
            <person name="Mendes T.A.O."/>
            <person name="Urmenyi T.P."/>
            <person name="Teixeira M.M.G."/>
            <person name="de Camargo E.F.P."/>
            <person name="de Sousa W."/>
            <person name="Schenkman S."/>
            <person name="de Vasconcelos A.T.R."/>
        </authorList>
    </citation>
    <scope>NUCLEOTIDE SEQUENCE</scope>
</reference>
<proteinExistence type="inferred from homology"/>
<comment type="caution">
    <text evidence="7">The sequence shown here is derived from an EMBL/GenBank/DDBJ whole genome shotgun (WGS) entry which is preliminary data.</text>
</comment>
<dbReference type="FunFam" id="3.10.440.10:FF:000001">
    <property type="entry name" value="60S ribosomal protein L31"/>
    <property type="match status" value="1"/>
</dbReference>
<dbReference type="OrthoDB" id="276936at2759"/>
<dbReference type="GO" id="GO:0022625">
    <property type="term" value="C:cytosolic large ribosomal subunit"/>
    <property type="evidence" value="ECO:0007669"/>
    <property type="project" value="TreeGrafter"/>
</dbReference>
<dbReference type="Proteomes" id="UP000015354">
    <property type="component" value="Unassembled WGS sequence"/>
</dbReference>
<dbReference type="SMART" id="SM01380">
    <property type="entry name" value="Ribosomal_L31e"/>
    <property type="match status" value="1"/>
</dbReference>
<gene>
    <name evidence="8" type="ORF">STCU_02896</name>
    <name evidence="7" type="ORF">STCU_03535</name>
    <name evidence="6" type="ORF">STCU_06839</name>
    <name evidence="5" type="ORF">STCU_08193</name>
</gene>
<protein>
    <submittedName>
        <fullName evidence="7">Large subunit ribosomal protein L31e</fullName>
    </submittedName>
</protein>
<dbReference type="AlphaFoldDB" id="S9W5U3"/>
<keyword evidence="9" id="KW-1185">Reference proteome</keyword>
<feature type="region of interest" description="Disordered" evidence="4">
    <location>
        <begin position="1"/>
        <end position="33"/>
    </location>
</feature>
<evidence type="ECO:0000256" key="3">
    <source>
        <dbReference type="ARBA" id="ARBA00023274"/>
    </source>
</evidence>
<organism evidence="7 9">
    <name type="scientific">Strigomonas culicis</name>
    <dbReference type="NCBI Taxonomy" id="28005"/>
    <lineage>
        <taxon>Eukaryota</taxon>
        <taxon>Discoba</taxon>
        <taxon>Euglenozoa</taxon>
        <taxon>Kinetoplastea</taxon>
        <taxon>Metakinetoplastina</taxon>
        <taxon>Trypanosomatida</taxon>
        <taxon>Trypanosomatidae</taxon>
        <taxon>Strigomonadinae</taxon>
        <taxon>Strigomonas</taxon>
    </lineage>
</organism>
<dbReference type="Gene3D" id="3.10.440.10">
    <property type="match status" value="1"/>
</dbReference>
<keyword evidence="3" id="KW-0687">Ribonucleoprotein</keyword>
<name>S9W5U3_9TRYP</name>
<reference evidence="7 9" key="1">
    <citation type="journal article" date="2013" name="PLoS ONE">
        <title>Predicting the Proteins of Angomonas deanei, Strigomonas culicis and Their Respective Endosymbionts Reveals New Aspects of the Trypanosomatidae Family.</title>
        <authorList>
            <person name="Motta M.C."/>
            <person name="Martins A.C."/>
            <person name="de Souza S.S."/>
            <person name="Catta-Preta C.M."/>
            <person name="Silva R."/>
            <person name="Klein C.C."/>
            <person name="de Almeida L.G."/>
            <person name="de Lima Cunha O."/>
            <person name="Ciapina L.P."/>
            <person name="Brocchi M."/>
            <person name="Colabardini A.C."/>
            <person name="de Araujo Lima B."/>
            <person name="Machado C.R."/>
            <person name="de Almeida Soares C.M."/>
            <person name="Probst C.M."/>
            <person name="de Menezes C.B."/>
            <person name="Thompson C.E."/>
            <person name="Bartholomeu D.C."/>
            <person name="Gradia D.F."/>
            <person name="Pavoni D.P."/>
            <person name="Grisard E.C."/>
            <person name="Fantinatti-Garboggini F."/>
            <person name="Marchini F.K."/>
            <person name="Rodrigues-Luiz G.F."/>
            <person name="Wagner G."/>
            <person name="Goldman G.H."/>
            <person name="Fietto J.L."/>
            <person name="Elias M.C."/>
            <person name="Goldman M.H."/>
            <person name="Sagot M.F."/>
            <person name="Pereira M."/>
            <person name="Stoco P.H."/>
            <person name="de Mendonca-Neto R.P."/>
            <person name="Teixeira S.M."/>
            <person name="Maciel T.E."/>
            <person name="de Oliveira Mendes T.A."/>
            <person name="Urmenyi T.P."/>
            <person name="de Souza W."/>
            <person name="Schenkman S."/>
            <person name="de Vasconcelos A.T."/>
        </authorList>
    </citation>
    <scope>NUCLEOTIDE SEQUENCE [LARGE SCALE GENOMIC DNA]</scope>
</reference>
<evidence type="ECO:0000313" key="9">
    <source>
        <dbReference type="Proteomes" id="UP000015354"/>
    </source>
</evidence>
<dbReference type="SUPFAM" id="SSF54575">
    <property type="entry name" value="Ribosomal protein L31e"/>
    <property type="match status" value="1"/>
</dbReference>
<dbReference type="InterPro" id="IPR000054">
    <property type="entry name" value="Ribosomal_eL31"/>
</dbReference>
<dbReference type="EMBL" id="ATMH01003535">
    <property type="protein sequence ID" value="EPY31275.1"/>
    <property type="molecule type" value="Genomic_DNA"/>
</dbReference>
<dbReference type="GO" id="GO:0002181">
    <property type="term" value="P:cytoplasmic translation"/>
    <property type="evidence" value="ECO:0007669"/>
    <property type="project" value="TreeGrafter"/>
</dbReference>
<dbReference type="InterPro" id="IPR023621">
    <property type="entry name" value="Ribosomal_eL31_dom_sf"/>
</dbReference>
<accession>S9W5U3</accession>
<evidence type="ECO:0000256" key="4">
    <source>
        <dbReference type="SAM" id="MobiDB-lite"/>
    </source>
</evidence>
<evidence type="ECO:0000313" key="5">
    <source>
        <dbReference type="EMBL" id="EPY22638.1"/>
    </source>
</evidence>
<evidence type="ECO:0000256" key="2">
    <source>
        <dbReference type="ARBA" id="ARBA00022980"/>
    </source>
</evidence>
<dbReference type="Pfam" id="PF01198">
    <property type="entry name" value="Ribosomal_L31e"/>
    <property type="match status" value="1"/>
</dbReference>
<evidence type="ECO:0000313" key="7">
    <source>
        <dbReference type="EMBL" id="EPY31275.1"/>
    </source>
</evidence>
<evidence type="ECO:0000313" key="8">
    <source>
        <dbReference type="EMBL" id="EPY32268.1"/>
    </source>
</evidence>
<dbReference type="PANTHER" id="PTHR10956:SF0">
    <property type="entry name" value="60S RIBOSOMAL PROTEIN L31"/>
    <property type="match status" value="1"/>
</dbReference>
<evidence type="ECO:0000256" key="1">
    <source>
        <dbReference type="ARBA" id="ARBA00010808"/>
    </source>
</evidence>
<feature type="compositionally biased region" description="Basic residues" evidence="4">
    <location>
        <begin position="1"/>
        <end position="12"/>
    </location>
</feature>
<keyword evidence="2 7" id="KW-0689">Ribosomal protein</keyword>
<feature type="compositionally biased region" description="Basic and acidic residues" evidence="4">
    <location>
        <begin position="17"/>
        <end position="33"/>
    </location>
</feature>
<evidence type="ECO:0000313" key="6">
    <source>
        <dbReference type="EMBL" id="EPY25107.1"/>
    </source>
</evidence>
<dbReference type="GO" id="GO:0003735">
    <property type="term" value="F:structural constituent of ribosome"/>
    <property type="evidence" value="ECO:0007669"/>
    <property type="project" value="InterPro"/>
</dbReference>
<dbReference type="EMBL" id="ATMH01002896">
    <property type="protein sequence ID" value="EPY32268.1"/>
    <property type="molecule type" value="Genomic_DNA"/>
</dbReference>